<organism evidence="2 3">
    <name type="scientific">Clostridium omnivorum</name>
    <dbReference type="NCBI Taxonomy" id="1604902"/>
    <lineage>
        <taxon>Bacteria</taxon>
        <taxon>Bacillati</taxon>
        <taxon>Bacillota</taxon>
        <taxon>Clostridia</taxon>
        <taxon>Eubacteriales</taxon>
        <taxon>Clostridiaceae</taxon>
        <taxon>Clostridium</taxon>
    </lineage>
</organism>
<keyword evidence="2" id="KW-0167">Capsid protein</keyword>
<evidence type="ECO:0000313" key="3">
    <source>
        <dbReference type="Proteomes" id="UP001208567"/>
    </source>
</evidence>
<feature type="domain" description="Aminoglycoside phosphotransferase" evidence="1">
    <location>
        <begin position="176"/>
        <end position="246"/>
    </location>
</feature>
<keyword evidence="3" id="KW-1185">Reference proteome</keyword>
<gene>
    <name evidence="2" type="ORF">bsdE14_26860</name>
</gene>
<accession>A0ABQ5N809</accession>
<comment type="caution">
    <text evidence="2">The sequence shown here is derived from an EMBL/GenBank/DDBJ whole genome shotgun (WGS) entry which is preliminary data.</text>
</comment>
<dbReference type="PANTHER" id="PTHR39179">
    <property type="entry name" value="SPORE COAT PROTEIN I"/>
    <property type="match status" value="1"/>
</dbReference>
<dbReference type="RefSeq" id="WP_264850557.1">
    <property type="nucleotide sequence ID" value="NZ_BRXR01000001.1"/>
</dbReference>
<dbReference type="InterPro" id="IPR011009">
    <property type="entry name" value="Kinase-like_dom_sf"/>
</dbReference>
<dbReference type="InterPro" id="IPR014255">
    <property type="entry name" value="Spore_coat_CotS"/>
</dbReference>
<dbReference type="EMBL" id="BRXR01000001">
    <property type="protein sequence ID" value="GLC31276.1"/>
    <property type="molecule type" value="Genomic_DNA"/>
</dbReference>
<dbReference type="Pfam" id="PF01636">
    <property type="entry name" value="APH"/>
    <property type="match status" value="1"/>
</dbReference>
<dbReference type="PANTHER" id="PTHR39179:SF1">
    <property type="entry name" value="SPORE COAT PROTEIN I"/>
    <property type="match status" value="1"/>
</dbReference>
<dbReference type="InterPro" id="IPR002575">
    <property type="entry name" value="Aminoglycoside_PTrfase"/>
</dbReference>
<evidence type="ECO:0000313" key="2">
    <source>
        <dbReference type="EMBL" id="GLC31276.1"/>
    </source>
</evidence>
<evidence type="ECO:0000259" key="1">
    <source>
        <dbReference type="Pfam" id="PF01636"/>
    </source>
</evidence>
<reference evidence="2 3" key="1">
    <citation type="journal article" date="2024" name="Int. J. Syst. Evol. Microbiol.">
        <title>Clostridium omnivorum sp. nov., isolated from anoxic soil under the treatment of reductive soil disinfestation.</title>
        <authorList>
            <person name="Ueki A."/>
            <person name="Tonouchi A."/>
            <person name="Kaku N."/>
            <person name="Honma S."/>
            <person name="Ueki K."/>
        </authorList>
    </citation>
    <scope>NUCLEOTIDE SEQUENCE [LARGE SCALE GENOMIC DNA]</scope>
    <source>
        <strain evidence="2 3">E14</strain>
    </source>
</reference>
<dbReference type="Proteomes" id="UP001208567">
    <property type="component" value="Unassembled WGS sequence"/>
</dbReference>
<name>A0ABQ5N809_9CLOT</name>
<proteinExistence type="predicted"/>
<protein>
    <submittedName>
        <fullName evidence="2">Spore coat protein</fullName>
    </submittedName>
</protein>
<dbReference type="SUPFAM" id="SSF56112">
    <property type="entry name" value="Protein kinase-like (PK-like)"/>
    <property type="match status" value="1"/>
</dbReference>
<dbReference type="NCBIfam" id="TIGR02906">
    <property type="entry name" value="spore_CotS"/>
    <property type="match status" value="1"/>
</dbReference>
<keyword evidence="2" id="KW-0946">Virion</keyword>
<dbReference type="Gene3D" id="3.30.200.20">
    <property type="entry name" value="Phosphorylase Kinase, domain 1"/>
    <property type="match status" value="1"/>
</dbReference>
<dbReference type="InterPro" id="IPR047175">
    <property type="entry name" value="CotS-like"/>
</dbReference>
<sequence>MDIAEIKKLVQESYGFQVIDIEKIKNVYKIKTFDKCLCLKVIRYNFNHFFFIVSAIKHLQNNGFERIPEIIKTMDNKEYIELGKYYAYLTPWVNARICNYDNPLDLELAASKLSELHKKSIGFEVDSRMQPRIGWFKWIDTFLTRRKEILDFKACIQAKEQKTEFDTLYLDMMEEELFRADMSVENLCNSNYLVKMEKEILLKGFCHHDYAHHNVLVSDSGKVDIIDFDYCILDTHLHDLASLLLRAMKHGKWDIDTAIYVMDAYSIIMPIDSLDIPIMAAFMEFPQDYWQVGIQYYLEKQPWEEDFFLKKLKKTCEDTEEKQEFIEEFREYIYNG</sequence>
<dbReference type="Gene3D" id="3.90.1200.10">
    <property type="match status" value="1"/>
</dbReference>